<feature type="domain" description="YpoC-like" evidence="1">
    <location>
        <begin position="13"/>
        <end position="115"/>
    </location>
</feature>
<dbReference type="AlphaFoldDB" id="A0A927R5Q0"/>
<dbReference type="RefSeq" id="WP_192597929.1">
    <property type="nucleotide sequence ID" value="NZ_JADBEL010000004.1"/>
</dbReference>
<dbReference type="InterPro" id="IPR048427">
    <property type="entry name" value="YpoC"/>
</dbReference>
<organism evidence="2 3">
    <name type="scientific">Sporosarcina limicola</name>
    <dbReference type="NCBI Taxonomy" id="34101"/>
    <lineage>
        <taxon>Bacteria</taxon>
        <taxon>Bacillati</taxon>
        <taxon>Bacillota</taxon>
        <taxon>Bacilli</taxon>
        <taxon>Bacillales</taxon>
        <taxon>Caryophanaceae</taxon>
        <taxon>Sporosarcina</taxon>
    </lineage>
</organism>
<keyword evidence="3" id="KW-1185">Reference proteome</keyword>
<evidence type="ECO:0000313" key="3">
    <source>
        <dbReference type="Proteomes" id="UP000658225"/>
    </source>
</evidence>
<comment type="caution">
    <text evidence="2">The sequence shown here is derived from an EMBL/GenBank/DDBJ whole genome shotgun (WGS) entry which is preliminary data.</text>
</comment>
<dbReference type="Proteomes" id="UP000658225">
    <property type="component" value="Unassembled WGS sequence"/>
</dbReference>
<evidence type="ECO:0000313" key="2">
    <source>
        <dbReference type="EMBL" id="MBE1554144.1"/>
    </source>
</evidence>
<protein>
    <recommendedName>
        <fullName evidence="1">YpoC-like domain-containing protein</fullName>
    </recommendedName>
</protein>
<dbReference type="Pfam" id="PF21747">
    <property type="entry name" value="YpoC"/>
    <property type="match status" value="1"/>
</dbReference>
<dbReference type="EMBL" id="JADBEL010000004">
    <property type="protein sequence ID" value="MBE1554144.1"/>
    <property type="molecule type" value="Genomic_DNA"/>
</dbReference>
<name>A0A927R5Q0_9BACL</name>
<evidence type="ECO:0000259" key="1">
    <source>
        <dbReference type="Pfam" id="PF21747"/>
    </source>
</evidence>
<proteinExistence type="predicted"/>
<sequence length="115" mass="13607">MQSEANRFDKKLLAPYFDHWESIREKIESDYQQKDRQAVEVMKTAIDTYRKLLEQGGKELDKRSEKLVYTLLPLNGTERFEFVKAKIDSHYAFIQLDALFSETKKKAARLSIMKK</sequence>
<accession>A0A927R5Q0</accession>
<gene>
    <name evidence="2" type="ORF">H4683_001219</name>
</gene>
<reference evidence="2" key="1">
    <citation type="submission" date="2020-10" db="EMBL/GenBank/DDBJ databases">
        <title>Genomic Encyclopedia of Type Strains, Phase IV (KMG-IV): sequencing the most valuable type-strain genomes for metagenomic binning, comparative biology and taxonomic classification.</title>
        <authorList>
            <person name="Goeker M."/>
        </authorList>
    </citation>
    <scope>NUCLEOTIDE SEQUENCE</scope>
    <source>
        <strain evidence="2">DSM 13886</strain>
    </source>
</reference>